<dbReference type="Pfam" id="PF03106">
    <property type="entry name" value="WRKY"/>
    <property type="match status" value="1"/>
</dbReference>
<feature type="compositionally biased region" description="Low complexity" evidence="6">
    <location>
        <begin position="20"/>
        <end position="30"/>
    </location>
</feature>
<organism evidence="8">
    <name type="scientific">Santalum album</name>
    <name type="common">Indian sandalwood</name>
    <dbReference type="NCBI Taxonomy" id="35974"/>
    <lineage>
        <taxon>Eukaryota</taxon>
        <taxon>Viridiplantae</taxon>
        <taxon>Streptophyta</taxon>
        <taxon>Embryophyta</taxon>
        <taxon>Tracheophyta</taxon>
        <taxon>Spermatophyta</taxon>
        <taxon>Magnoliopsida</taxon>
        <taxon>eudicotyledons</taxon>
        <taxon>Gunneridae</taxon>
        <taxon>Pentapetalae</taxon>
        <taxon>Santalales</taxon>
        <taxon>Santalaceae</taxon>
        <taxon>Santalum</taxon>
    </lineage>
</organism>
<feature type="compositionally biased region" description="Basic residues" evidence="6">
    <location>
        <begin position="175"/>
        <end position="188"/>
    </location>
</feature>
<feature type="region of interest" description="Disordered" evidence="6">
    <location>
        <begin position="257"/>
        <end position="319"/>
    </location>
</feature>
<reference evidence="8" key="1">
    <citation type="journal article" date="2019" name="Int. J. Mol. Sci.">
        <title>Genome-Wide Characterization, Expression Profile Analysis of WRKY Family Genes in Santalum album and Functional Identification of Their Role in Abiotic Stress.</title>
        <authorList>
            <person name="Yan H."/>
            <person name="Li M."/>
            <person name="Xiong Y."/>
            <person name="Wu J."/>
            <person name="Teixeira da Silva J.A."/>
            <person name="Ma G."/>
        </authorList>
    </citation>
    <scope>NUCLEOTIDE SEQUENCE</scope>
</reference>
<evidence type="ECO:0000256" key="2">
    <source>
        <dbReference type="ARBA" id="ARBA00023015"/>
    </source>
</evidence>
<dbReference type="Gene3D" id="2.20.25.80">
    <property type="entry name" value="WRKY domain"/>
    <property type="match status" value="1"/>
</dbReference>
<sequence length="319" mass="35258">MDNDWDLMAVVRSCAATAEAATTTSSTTLSGDGGGSGGEPFVPSIVEAQENDPFQLWDLTADSKREEINPFKELEEIYKPFFPRVEAGVSQQAETVSLPQTNSSISEFGECINEQQQEQHEQQQQQRQRLPVCVHRGYVHQPQPQQQLLIPLYGNISYYLSPFAFYSDQLSGGPRSRKRSKSQKRRMVTHATGQRLAADMWAWRKYGQKPIKGSQYPRNYFRCSTWKGCTARKQVERSPLDPNMFIVAYTGHHSHPLPGPGTTLASSSGPLKISPAAASMKPSSSDPEATALNPPASTCRPRSPASTSMPPATKLEPKT</sequence>
<feature type="domain" description="WRKY" evidence="7">
    <location>
        <begin position="192"/>
        <end position="258"/>
    </location>
</feature>
<dbReference type="AlphaFoldDB" id="A0A650C2Z6"/>
<dbReference type="GO" id="GO:0003700">
    <property type="term" value="F:DNA-binding transcription factor activity"/>
    <property type="evidence" value="ECO:0007669"/>
    <property type="project" value="InterPro"/>
</dbReference>
<evidence type="ECO:0000256" key="4">
    <source>
        <dbReference type="ARBA" id="ARBA00023163"/>
    </source>
</evidence>
<feature type="region of interest" description="Disordered" evidence="6">
    <location>
        <begin position="170"/>
        <end position="191"/>
    </location>
</feature>
<dbReference type="SUPFAM" id="SSF118290">
    <property type="entry name" value="WRKY DNA-binding domain"/>
    <property type="match status" value="1"/>
</dbReference>
<dbReference type="InterPro" id="IPR036576">
    <property type="entry name" value="WRKY_dom_sf"/>
</dbReference>
<evidence type="ECO:0000256" key="3">
    <source>
        <dbReference type="ARBA" id="ARBA00023125"/>
    </source>
</evidence>
<dbReference type="EMBL" id="MN335868">
    <property type="protein sequence ID" value="QGQ64081.1"/>
    <property type="molecule type" value="mRNA"/>
</dbReference>
<protein>
    <submittedName>
        <fullName evidence="8">WRKY transcription factor 58</fullName>
    </submittedName>
</protein>
<dbReference type="InterPro" id="IPR044810">
    <property type="entry name" value="WRKY_plant"/>
</dbReference>
<dbReference type="SMART" id="SM00774">
    <property type="entry name" value="WRKY"/>
    <property type="match status" value="1"/>
</dbReference>
<feature type="compositionally biased region" description="Low complexity" evidence="6">
    <location>
        <begin position="274"/>
        <end position="287"/>
    </location>
</feature>
<keyword evidence="4" id="KW-0804">Transcription</keyword>
<dbReference type="PANTHER" id="PTHR32096">
    <property type="entry name" value="WRKY TRANSCRIPTION FACTOR 30-RELATED-RELATED"/>
    <property type="match status" value="1"/>
</dbReference>
<name>A0A650C2Z6_SANAL</name>
<evidence type="ECO:0000256" key="6">
    <source>
        <dbReference type="SAM" id="MobiDB-lite"/>
    </source>
</evidence>
<dbReference type="GO" id="GO:0005634">
    <property type="term" value="C:nucleus"/>
    <property type="evidence" value="ECO:0007669"/>
    <property type="project" value="UniProtKB-SubCell"/>
</dbReference>
<comment type="subcellular location">
    <subcellularLocation>
        <location evidence="1">Nucleus</location>
    </subcellularLocation>
</comment>
<proteinExistence type="evidence at transcript level"/>
<dbReference type="GO" id="GO:0000976">
    <property type="term" value="F:transcription cis-regulatory region binding"/>
    <property type="evidence" value="ECO:0007669"/>
    <property type="project" value="TreeGrafter"/>
</dbReference>
<feature type="region of interest" description="Disordered" evidence="6">
    <location>
        <begin position="20"/>
        <end position="39"/>
    </location>
</feature>
<accession>A0A650C2Z6</accession>
<evidence type="ECO:0000313" key="8">
    <source>
        <dbReference type="EMBL" id="QGQ64081.1"/>
    </source>
</evidence>
<dbReference type="PROSITE" id="PS50811">
    <property type="entry name" value="WRKY"/>
    <property type="match status" value="1"/>
</dbReference>
<evidence type="ECO:0000256" key="1">
    <source>
        <dbReference type="ARBA" id="ARBA00004123"/>
    </source>
</evidence>
<evidence type="ECO:0000256" key="5">
    <source>
        <dbReference type="ARBA" id="ARBA00023242"/>
    </source>
</evidence>
<keyword evidence="5" id="KW-0539">Nucleus</keyword>
<evidence type="ECO:0000259" key="7">
    <source>
        <dbReference type="PROSITE" id="PS50811"/>
    </source>
</evidence>
<dbReference type="InterPro" id="IPR003657">
    <property type="entry name" value="WRKY_dom"/>
</dbReference>
<keyword evidence="3" id="KW-0238">DNA-binding</keyword>
<keyword evidence="2" id="KW-0805">Transcription regulation</keyword>
<dbReference type="PANTHER" id="PTHR32096:SF80">
    <property type="entry name" value="WRKY TRANSCRIPTION FACTOR 27-RELATED"/>
    <property type="match status" value="1"/>
</dbReference>